<feature type="compositionally biased region" description="Basic and acidic residues" evidence="1">
    <location>
        <begin position="68"/>
        <end position="81"/>
    </location>
</feature>
<sequence length="92" mass="10801">MTVLQEKTIEYNNLKKELDVIAEKNYGRDLNGGFPSEDMLQAYINANRTTLERLKLLREQVGKLRYESLNPERKTQEDSSLKKMKLKRKGKL</sequence>
<proteinExistence type="predicted"/>
<protein>
    <submittedName>
        <fullName evidence="2">Uncharacterized protein</fullName>
    </submittedName>
</protein>
<dbReference type="EMBL" id="JBELQB010000017">
    <property type="protein sequence ID" value="MFL9839213.1"/>
    <property type="molecule type" value="Genomic_DNA"/>
</dbReference>
<accession>A0ABW8YGM6</accession>
<evidence type="ECO:0000313" key="2">
    <source>
        <dbReference type="EMBL" id="MFL9839213.1"/>
    </source>
</evidence>
<feature type="region of interest" description="Disordered" evidence="1">
    <location>
        <begin position="68"/>
        <end position="92"/>
    </location>
</feature>
<comment type="caution">
    <text evidence="2">The sequence shown here is derived from an EMBL/GenBank/DDBJ whole genome shotgun (WGS) entry which is preliminary data.</text>
</comment>
<dbReference type="RefSeq" id="WP_408076161.1">
    <property type="nucleotide sequence ID" value="NZ_JBELQB010000017.1"/>
</dbReference>
<name>A0ABW8YGM6_9FLAO</name>
<evidence type="ECO:0000313" key="3">
    <source>
        <dbReference type="Proteomes" id="UP001629059"/>
    </source>
</evidence>
<reference evidence="2 3" key="1">
    <citation type="submission" date="2024-06" db="EMBL/GenBank/DDBJ databases">
        <authorList>
            <person name="Kaempfer P."/>
            <person name="Viver T."/>
        </authorList>
    </citation>
    <scope>NUCLEOTIDE SEQUENCE [LARGE SCALE GENOMIC DNA]</scope>
    <source>
        <strain evidence="2 3">ST-75</strain>
    </source>
</reference>
<dbReference type="Proteomes" id="UP001629059">
    <property type="component" value="Unassembled WGS sequence"/>
</dbReference>
<gene>
    <name evidence="2" type="ORF">ABS768_17030</name>
</gene>
<evidence type="ECO:0000256" key="1">
    <source>
        <dbReference type="SAM" id="MobiDB-lite"/>
    </source>
</evidence>
<organism evidence="2 3">
    <name type="scientific">Flavobacterium rhizophilum</name>
    <dbReference type="NCBI Taxonomy" id="3163296"/>
    <lineage>
        <taxon>Bacteria</taxon>
        <taxon>Pseudomonadati</taxon>
        <taxon>Bacteroidota</taxon>
        <taxon>Flavobacteriia</taxon>
        <taxon>Flavobacteriales</taxon>
        <taxon>Flavobacteriaceae</taxon>
        <taxon>Flavobacterium</taxon>
    </lineage>
</organism>
<feature type="compositionally biased region" description="Basic residues" evidence="1">
    <location>
        <begin position="82"/>
        <end position="92"/>
    </location>
</feature>
<keyword evidence="3" id="KW-1185">Reference proteome</keyword>